<comment type="caution">
    <text evidence="1">The sequence shown here is derived from an EMBL/GenBank/DDBJ whole genome shotgun (WGS) entry which is preliminary data.</text>
</comment>
<gene>
    <name evidence="1" type="ORF">AWB80_04368</name>
</gene>
<evidence type="ECO:0000313" key="1">
    <source>
        <dbReference type="EMBL" id="SAK75759.1"/>
    </source>
</evidence>
<protein>
    <submittedName>
        <fullName evidence="1">Uncharacterized protein</fullName>
    </submittedName>
</protein>
<sequence>MRLRDHAGRVGRAHQRALCVVFVASHEREATRIDRTREHATDRVVGERGLHAASIGGLDQMSCMIEGLLRGREPVLRLDQIAIEIVGIGRRIASTVRDSDDLPAFVVACDGTNALGRRDRHFPVERAVLVLRGVAGTIGARQHIAEGIVGQLCSAANAVGQHDHVAVAVIGLLPHDARRVHGLRDSTECIVNGLRDEVQSAGVAHLTDLLSDAVVIVRGRRAYASSKVLSLRHERAKRVVLIVRARAKCVGALQEPSGRTVAEGRARSLAIIAKRDERLRKRRSERSTCQRRQHRGCQTRRVDDRRRHIAQGVVLILDDFTRRVHHVSEMASRIVVVERLVAIGVGHRRAQSRSVIAVAHAPRVPDGVRLRLRRIGAQRREGCAAFTTQLRGQPTLFVIAISRSAVAMRLADEVSHRVVGISRVSICADRIRGRIDQPSHRVVQVRRALEFAGQHSRVQCARDVEFELHRNLVGAPVVPHRRSGLRLQTAVDREFRYRNRRALWPSQFDRVIRERYVVRGRERIVLPR</sequence>
<reference evidence="1" key="1">
    <citation type="submission" date="2016-01" db="EMBL/GenBank/DDBJ databases">
        <authorList>
            <person name="Peeters C."/>
        </authorList>
    </citation>
    <scope>NUCLEOTIDE SEQUENCE [LARGE SCALE GENOMIC DNA]</scope>
    <source>
        <strain evidence="1">LMG 29323</strain>
    </source>
</reference>
<name>A0A158C082_9BURK</name>
<dbReference type="EMBL" id="FCOE02000015">
    <property type="protein sequence ID" value="SAK75759.1"/>
    <property type="molecule type" value="Genomic_DNA"/>
</dbReference>
<organism evidence="1 2">
    <name type="scientific">Caballeronia pedi</name>
    <dbReference type="NCBI Taxonomy" id="1777141"/>
    <lineage>
        <taxon>Bacteria</taxon>
        <taxon>Pseudomonadati</taxon>
        <taxon>Pseudomonadota</taxon>
        <taxon>Betaproteobacteria</taxon>
        <taxon>Burkholderiales</taxon>
        <taxon>Burkholderiaceae</taxon>
        <taxon>Caballeronia</taxon>
    </lineage>
</organism>
<dbReference type="Proteomes" id="UP000054911">
    <property type="component" value="Unassembled WGS sequence"/>
</dbReference>
<dbReference type="AlphaFoldDB" id="A0A158C082"/>
<keyword evidence="2" id="KW-1185">Reference proteome</keyword>
<proteinExistence type="predicted"/>
<evidence type="ECO:0000313" key="2">
    <source>
        <dbReference type="Proteomes" id="UP000054911"/>
    </source>
</evidence>
<accession>A0A158C082</accession>